<keyword evidence="2" id="KW-0378">Hydrolase</keyword>
<dbReference type="RefSeq" id="XP_056509854.1">
    <property type="nucleotide sequence ID" value="XM_056657054.1"/>
</dbReference>
<evidence type="ECO:0000259" key="4">
    <source>
        <dbReference type="Pfam" id="PF08386"/>
    </source>
</evidence>
<evidence type="ECO:0000256" key="2">
    <source>
        <dbReference type="ARBA" id="ARBA00022801"/>
    </source>
</evidence>
<dbReference type="GO" id="GO:0017000">
    <property type="term" value="P:antibiotic biosynthetic process"/>
    <property type="evidence" value="ECO:0007669"/>
    <property type="project" value="UniProtKB-ARBA"/>
</dbReference>
<dbReference type="Pfam" id="PF08386">
    <property type="entry name" value="Abhydrolase_4"/>
    <property type="match status" value="1"/>
</dbReference>
<dbReference type="InterPro" id="IPR029058">
    <property type="entry name" value="AB_hydrolase_fold"/>
</dbReference>
<proteinExistence type="inferred from homology"/>
<dbReference type="Pfam" id="PF00561">
    <property type="entry name" value="Abhydrolase_1"/>
    <property type="match status" value="1"/>
</dbReference>
<dbReference type="PANTHER" id="PTHR43248:SF25">
    <property type="entry name" value="AB HYDROLASE-1 DOMAIN-CONTAINING PROTEIN-RELATED"/>
    <property type="match status" value="1"/>
</dbReference>
<evidence type="ECO:0000256" key="1">
    <source>
        <dbReference type="ARBA" id="ARBA00010088"/>
    </source>
</evidence>
<dbReference type="GeneID" id="81396223"/>
<dbReference type="AlphaFoldDB" id="A0A9W9F186"/>
<name>A0A9W9F186_9EURO</name>
<feature type="domain" description="AB hydrolase-1" evidence="3">
    <location>
        <begin position="61"/>
        <end position="245"/>
    </location>
</feature>
<dbReference type="PANTHER" id="PTHR43248">
    <property type="entry name" value="2-SUCCINYL-6-HYDROXY-2,4-CYCLOHEXADIENE-1-CARBOXYLATE SYNTHASE"/>
    <property type="match status" value="1"/>
</dbReference>
<gene>
    <name evidence="5" type="ORF">NUU61_006526</name>
</gene>
<organism evidence="5 6">
    <name type="scientific">Penicillium alfredii</name>
    <dbReference type="NCBI Taxonomy" id="1506179"/>
    <lineage>
        <taxon>Eukaryota</taxon>
        <taxon>Fungi</taxon>
        <taxon>Dikarya</taxon>
        <taxon>Ascomycota</taxon>
        <taxon>Pezizomycotina</taxon>
        <taxon>Eurotiomycetes</taxon>
        <taxon>Eurotiomycetidae</taxon>
        <taxon>Eurotiales</taxon>
        <taxon>Aspergillaceae</taxon>
        <taxon>Penicillium</taxon>
    </lineage>
</organism>
<evidence type="ECO:0008006" key="7">
    <source>
        <dbReference type="Google" id="ProtNLM"/>
    </source>
</evidence>
<evidence type="ECO:0000313" key="5">
    <source>
        <dbReference type="EMBL" id="KAJ5091656.1"/>
    </source>
</evidence>
<dbReference type="InterPro" id="IPR051601">
    <property type="entry name" value="Serine_prot/Carboxylest_S33"/>
</dbReference>
<comment type="caution">
    <text evidence="5">The sequence shown here is derived from an EMBL/GenBank/DDBJ whole genome shotgun (WGS) entry which is preliminary data.</text>
</comment>
<evidence type="ECO:0000313" key="6">
    <source>
        <dbReference type="Proteomes" id="UP001141434"/>
    </source>
</evidence>
<accession>A0A9W9F186</accession>
<dbReference type="GO" id="GO:0016787">
    <property type="term" value="F:hydrolase activity"/>
    <property type="evidence" value="ECO:0007669"/>
    <property type="project" value="UniProtKB-KW"/>
</dbReference>
<dbReference type="Gene3D" id="3.40.50.1820">
    <property type="entry name" value="alpha/beta hydrolase"/>
    <property type="match status" value="1"/>
</dbReference>
<sequence>MVHDWKAVPSSPHLQWTPCFSNFTCAKLEVPLDYGDTSRGTADIALIKLSAQNKTKDTQDVLINPGGPGGSGVEVLLNSGTALTQIIGEQHNIVGFDPRGVNQSGPVVNCWPGHPERRAQFEKLFYPEVSNASSTSLSTQFYAAEIFGKACTATTGGSNGNASFVSTPAVARDLLTYIDAAQALSGKKEGKAKISYYGVSYGTVIGVTFASLFPDRVGKMILDGTLDASDYYNLGWKTSISDADKALDSFFKYCHQAGAEKCSFWRPSAKSISSRMDTLVAKIKSHPIPTPSSKACGIPLLATYSDLKQITLQAMYSPLSRFPTLAEVLSGLEKGNTTAFISAVTDLGLPSNPCSNGTEGSTEDINTLIKCVDEYDGHKFKDIGQYRDYVDTLTSQSKFFGEVWPNNANTVSCRALKVDPPKSGRLPGSILETRNTSFPILFVNAEIDPVTPKRGAQKMASVFPGSKLLIQNSTGHTAIASASSCLMKNVRAYFSGHLPSANTICQPDQVPFQGSAASDFGLRR</sequence>
<dbReference type="GO" id="GO:0072330">
    <property type="term" value="P:monocarboxylic acid biosynthetic process"/>
    <property type="evidence" value="ECO:0007669"/>
    <property type="project" value="UniProtKB-ARBA"/>
</dbReference>
<reference evidence="5" key="2">
    <citation type="journal article" date="2023" name="IMA Fungus">
        <title>Comparative genomic study of the Penicillium genus elucidates a diverse pangenome and 15 lateral gene transfer events.</title>
        <authorList>
            <person name="Petersen C."/>
            <person name="Sorensen T."/>
            <person name="Nielsen M.R."/>
            <person name="Sondergaard T.E."/>
            <person name="Sorensen J.L."/>
            <person name="Fitzpatrick D.A."/>
            <person name="Frisvad J.C."/>
            <person name="Nielsen K.L."/>
        </authorList>
    </citation>
    <scope>NUCLEOTIDE SEQUENCE</scope>
    <source>
        <strain evidence="5">IBT 34128</strain>
    </source>
</reference>
<dbReference type="InterPro" id="IPR000073">
    <property type="entry name" value="AB_hydrolase_1"/>
</dbReference>
<dbReference type="EMBL" id="JAPMSZ010000009">
    <property type="protein sequence ID" value="KAJ5091656.1"/>
    <property type="molecule type" value="Genomic_DNA"/>
</dbReference>
<feature type="domain" description="Peptidase S33 tripeptidyl aminopeptidase-like C-terminal" evidence="4">
    <location>
        <begin position="399"/>
        <end position="505"/>
    </location>
</feature>
<keyword evidence="6" id="KW-1185">Reference proteome</keyword>
<dbReference type="SUPFAM" id="SSF53474">
    <property type="entry name" value="alpha/beta-Hydrolases"/>
    <property type="match status" value="1"/>
</dbReference>
<dbReference type="Proteomes" id="UP001141434">
    <property type="component" value="Unassembled WGS sequence"/>
</dbReference>
<reference evidence="5" key="1">
    <citation type="submission" date="2022-11" db="EMBL/GenBank/DDBJ databases">
        <authorList>
            <person name="Petersen C."/>
        </authorList>
    </citation>
    <scope>NUCLEOTIDE SEQUENCE</scope>
    <source>
        <strain evidence="5">IBT 34128</strain>
    </source>
</reference>
<dbReference type="InterPro" id="IPR013595">
    <property type="entry name" value="Pept_S33_TAP-like_C"/>
</dbReference>
<dbReference type="OrthoDB" id="425534at2759"/>
<protein>
    <recommendedName>
        <fullName evidence="7">Peptidase S33 tripeptidyl aminopeptidase-like C-terminal domain-containing protein</fullName>
    </recommendedName>
</protein>
<comment type="similarity">
    <text evidence="1">Belongs to the peptidase S33 family.</text>
</comment>
<evidence type="ECO:0000259" key="3">
    <source>
        <dbReference type="Pfam" id="PF00561"/>
    </source>
</evidence>